<evidence type="ECO:0000256" key="3">
    <source>
        <dbReference type="ARBA" id="ARBA00022842"/>
    </source>
</evidence>
<reference evidence="7" key="1">
    <citation type="submission" date="2013-08" db="EMBL/GenBank/DDBJ databases">
        <authorList>
            <person name="Durkin A.S."/>
            <person name="Haft D.R."/>
            <person name="McCorrison J."/>
            <person name="Torralba M."/>
            <person name="Gillis M."/>
            <person name="Haft D.H."/>
            <person name="Methe B."/>
            <person name="Sutton G."/>
            <person name="Nelson K.E."/>
        </authorList>
    </citation>
    <scope>NUCLEOTIDE SEQUENCE [LARGE SCALE GENOMIC DNA]</scope>
    <source>
        <strain evidence="7">F0233</strain>
    </source>
</reference>
<dbReference type="EMBL" id="ACVN02000287">
    <property type="protein sequence ID" value="ERK51117.1"/>
    <property type="molecule type" value="Genomic_DNA"/>
</dbReference>
<feature type="binding site" evidence="4">
    <location>
        <position position="79"/>
    </location>
    <ligand>
        <name>substrate</name>
    </ligand>
</feature>
<dbReference type="InterPro" id="IPR005000">
    <property type="entry name" value="Aldolase/citrate-lyase_domain"/>
</dbReference>
<dbReference type="GO" id="GO:0016829">
    <property type="term" value="F:lyase activity"/>
    <property type="evidence" value="ECO:0007669"/>
    <property type="project" value="UniProtKB-KW"/>
</dbReference>
<keyword evidence="2 5" id="KW-0479">Metal-binding</keyword>
<comment type="caution">
    <text evidence="7">The sequence shown here is derived from an EMBL/GenBank/DDBJ whole genome shotgun (WGS) entry which is preliminary data.</text>
</comment>
<dbReference type="SUPFAM" id="SSF51621">
    <property type="entry name" value="Phosphoenolpyruvate/pyruvate domain"/>
    <property type="match status" value="1"/>
</dbReference>
<evidence type="ECO:0000256" key="2">
    <source>
        <dbReference type="ARBA" id="ARBA00022723"/>
    </source>
</evidence>
<keyword evidence="7" id="KW-0456">Lyase</keyword>
<dbReference type="PIRSF" id="PIRSF015582">
    <property type="entry name" value="Cit_lyase_B"/>
    <property type="match status" value="1"/>
</dbReference>
<organism evidence="7 8">
    <name type="scientific">Propionibacterium acidifaciens F0233</name>
    <dbReference type="NCBI Taxonomy" id="553198"/>
    <lineage>
        <taxon>Bacteria</taxon>
        <taxon>Bacillati</taxon>
        <taxon>Actinomycetota</taxon>
        <taxon>Actinomycetes</taxon>
        <taxon>Propionibacteriales</taxon>
        <taxon>Propionibacteriaceae</taxon>
        <taxon>Propionibacterium</taxon>
    </lineage>
</organism>
<evidence type="ECO:0000259" key="6">
    <source>
        <dbReference type="Pfam" id="PF03328"/>
    </source>
</evidence>
<dbReference type="InterPro" id="IPR015813">
    <property type="entry name" value="Pyrv/PenolPyrv_kinase-like_dom"/>
</dbReference>
<dbReference type="PANTHER" id="PTHR32308:SF1">
    <property type="entry name" value="HPCH_HPAI ALDOLASE_CITRATE LYASE DOMAIN-CONTAINING PROTEIN"/>
    <property type="match status" value="1"/>
</dbReference>
<dbReference type="Gene3D" id="3.20.20.60">
    <property type="entry name" value="Phosphoenolpyruvate-binding domains"/>
    <property type="match status" value="1"/>
</dbReference>
<proteinExistence type="predicted"/>
<name>U2RK86_9ACTN</name>
<dbReference type="AlphaFoldDB" id="U2RK86"/>
<feature type="domain" description="HpcH/HpaI aldolase/citrate lyase" evidence="6">
    <location>
        <begin position="21"/>
        <end position="229"/>
    </location>
</feature>
<comment type="cofactor">
    <cofactor evidence="1">
        <name>Mg(2+)</name>
        <dbReference type="ChEBI" id="CHEBI:18420"/>
    </cofactor>
</comment>
<sequence>MPQPSGVGGSRGLLMTDHVISLYVSATKPGYIEHALTVSVDEVVVDLEDSVPSDEKDSARDVAREFLRAHPGVENLIIRVNQPRGTALYDDLSALVPLGLRAIRLPGARRFEDVSRFFSWTKEFVDQSSVRLELMIENREIFSDITRIVETFPQVKALTFGGGDYLADIKSESLESLWEAKRQLVAVARECGLPAYDTVFSDYHSRDLVFGDALRAASLGFHGKSVIHPAQIPVTREAFSDACS</sequence>
<dbReference type="GO" id="GO:0000287">
    <property type="term" value="F:magnesium ion binding"/>
    <property type="evidence" value="ECO:0007669"/>
    <property type="project" value="TreeGrafter"/>
</dbReference>
<feature type="binding site" evidence="5">
    <location>
        <position position="164"/>
    </location>
    <ligand>
        <name>Mg(2+)</name>
        <dbReference type="ChEBI" id="CHEBI:18420"/>
    </ligand>
</feature>
<dbReference type="InterPro" id="IPR011206">
    <property type="entry name" value="Citrate_lyase_beta/mcl1/mcl2"/>
</dbReference>
<accession>U2RK86</accession>
<evidence type="ECO:0000256" key="4">
    <source>
        <dbReference type="PIRSR" id="PIRSR015582-1"/>
    </source>
</evidence>
<dbReference type="Proteomes" id="UP000017052">
    <property type="component" value="Unassembled WGS sequence"/>
</dbReference>
<feature type="binding site" evidence="4">
    <location>
        <position position="137"/>
    </location>
    <ligand>
        <name>substrate</name>
    </ligand>
</feature>
<keyword evidence="8" id="KW-1185">Reference proteome</keyword>
<dbReference type="Pfam" id="PF03328">
    <property type="entry name" value="HpcH_HpaI"/>
    <property type="match status" value="1"/>
</dbReference>
<keyword evidence="3 5" id="KW-0460">Magnesium</keyword>
<evidence type="ECO:0000313" key="8">
    <source>
        <dbReference type="Proteomes" id="UP000017052"/>
    </source>
</evidence>
<gene>
    <name evidence="7" type="ORF">HMPREF0682_0903</name>
</gene>
<evidence type="ECO:0000313" key="7">
    <source>
        <dbReference type="EMBL" id="ERK51117.1"/>
    </source>
</evidence>
<evidence type="ECO:0000256" key="5">
    <source>
        <dbReference type="PIRSR" id="PIRSR015582-2"/>
    </source>
</evidence>
<feature type="binding site" evidence="5">
    <location>
        <position position="137"/>
    </location>
    <ligand>
        <name>Mg(2+)</name>
        <dbReference type="ChEBI" id="CHEBI:18420"/>
    </ligand>
</feature>
<protein>
    <submittedName>
        <fullName evidence="7">HpcH/HpaI aldolase/citrate lyase family protein</fullName>
    </submittedName>
</protein>
<evidence type="ECO:0000256" key="1">
    <source>
        <dbReference type="ARBA" id="ARBA00001946"/>
    </source>
</evidence>
<dbReference type="PANTHER" id="PTHR32308">
    <property type="entry name" value="LYASE BETA SUBUNIT, PUTATIVE (AFU_ORTHOLOGUE AFUA_4G13030)-RELATED"/>
    <property type="match status" value="1"/>
</dbReference>
<dbReference type="GO" id="GO:0006107">
    <property type="term" value="P:oxaloacetate metabolic process"/>
    <property type="evidence" value="ECO:0007669"/>
    <property type="project" value="TreeGrafter"/>
</dbReference>
<dbReference type="InterPro" id="IPR040442">
    <property type="entry name" value="Pyrv_kinase-like_dom_sf"/>
</dbReference>